<dbReference type="GO" id="GO:0019915">
    <property type="term" value="P:lipid storage"/>
    <property type="evidence" value="ECO:0007669"/>
    <property type="project" value="InterPro"/>
</dbReference>
<evidence type="ECO:0000313" key="10">
    <source>
        <dbReference type="Proteomes" id="UP001159428"/>
    </source>
</evidence>
<dbReference type="PANTHER" id="PTHR23129:SF0">
    <property type="entry name" value="ACYL-COENZYME A DIPHOSPHATASE FITM2"/>
    <property type="match status" value="1"/>
</dbReference>
<evidence type="ECO:0000256" key="8">
    <source>
        <dbReference type="SAM" id="Phobius"/>
    </source>
</evidence>
<evidence type="ECO:0000256" key="1">
    <source>
        <dbReference type="ARBA" id="ARBA00004477"/>
    </source>
</evidence>
<dbReference type="GO" id="GO:0008654">
    <property type="term" value="P:phospholipid biosynthetic process"/>
    <property type="evidence" value="ECO:0007669"/>
    <property type="project" value="TreeGrafter"/>
</dbReference>
<dbReference type="HAMAP" id="MF_03230">
    <property type="entry name" value="FITM2"/>
    <property type="match status" value="1"/>
</dbReference>
<keyword evidence="4" id="KW-0256">Endoplasmic reticulum</keyword>
<feature type="transmembrane region" description="Helical" evidence="8">
    <location>
        <begin position="34"/>
        <end position="53"/>
    </location>
</feature>
<feature type="transmembrane region" description="Helical" evidence="8">
    <location>
        <begin position="209"/>
        <end position="235"/>
    </location>
</feature>
<sequence>MADDRQNNRRLKNFMRPYLEGFYDWVLMPTHFKVAFYWFVVLVGSFIHGFQLLPLSYLSNKRNVFNVYFAKFGWGWTLLLLIPFISLTSSVYTSLNPLAILKHLSRMAVATCGWYFWVNLFFYIKELTGFCEGEETLISKRSCNKEGFYWNGFDISGHCFLLTYSALVISEELQPKLYWPSTMSAVVQTSPENINGFQYRNIARLVTPFVGVFSFFAGLLLILWEFMLVFTTIYFHTVYQKVLGAGIAIFTWYITYRVWYCYALSPGLPQVPNAKVTG</sequence>
<keyword evidence="5 8" id="KW-1133">Transmembrane helix</keyword>
<organism evidence="9 10">
    <name type="scientific">Pocillopora meandrina</name>
    <dbReference type="NCBI Taxonomy" id="46732"/>
    <lineage>
        <taxon>Eukaryota</taxon>
        <taxon>Metazoa</taxon>
        <taxon>Cnidaria</taxon>
        <taxon>Anthozoa</taxon>
        <taxon>Hexacorallia</taxon>
        <taxon>Scleractinia</taxon>
        <taxon>Astrocoeniina</taxon>
        <taxon>Pocilloporidae</taxon>
        <taxon>Pocillopora</taxon>
    </lineage>
</organism>
<accession>A0AAU9VK70</accession>
<feature type="transmembrane region" description="Helical" evidence="8">
    <location>
        <begin position="73"/>
        <end position="95"/>
    </location>
</feature>
<keyword evidence="6" id="KW-0443">Lipid metabolism</keyword>
<keyword evidence="10" id="KW-1185">Reference proteome</keyword>
<gene>
    <name evidence="9" type="ORF">PMEA_00000774</name>
</gene>
<dbReference type="InterPro" id="IPR046401">
    <property type="entry name" value="FITM1/2"/>
</dbReference>
<keyword evidence="7 8" id="KW-0472">Membrane</keyword>
<proteinExistence type="inferred from homology"/>
<evidence type="ECO:0008006" key="11">
    <source>
        <dbReference type="Google" id="ProtNLM"/>
    </source>
</evidence>
<feature type="transmembrane region" description="Helical" evidence="8">
    <location>
        <begin position="242"/>
        <end position="260"/>
    </location>
</feature>
<evidence type="ECO:0000256" key="3">
    <source>
        <dbReference type="ARBA" id="ARBA00022801"/>
    </source>
</evidence>
<dbReference type="Pfam" id="PF10261">
    <property type="entry name" value="FIT"/>
    <property type="match status" value="2"/>
</dbReference>
<dbReference type="Proteomes" id="UP001159428">
    <property type="component" value="Unassembled WGS sequence"/>
</dbReference>
<keyword evidence="3" id="KW-0378">Hydrolase</keyword>
<comment type="subcellular location">
    <subcellularLocation>
        <location evidence="1">Endoplasmic reticulum membrane</location>
        <topology evidence="1">Multi-pass membrane protein</topology>
    </subcellularLocation>
</comment>
<dbReference type="GO" id="GO:0005789">
    <property type="term" value="C:endoplasmic reticulum membrane"/>
    <property type="evidence" value="ECO:0007669"/>
    <property type="project" value="UniProtKB-SubCell"/>
</dbReference>
<dbReference type="InterPro" id="IPR019388">
    <property type="entry name" value="FIT"/>
</dbReference>
<dbReference type="GO" id="GO:0034389">
    <property type="term" value="P:lipid droplet organization"/>
    <property type="evidence" value="ECO:0007669"/>
    <property type="project" value="InterPro"/>
</dbReference>
<evidence type="ECO:0000313" key="9">
    <source>
        <dbReference type="EMBL" id="CAH3031936.1"/>
    </source>
</evidence>
<name>A0AAU9VK70_9CNID</name>
<dbReference type="AlphaFoldDB" id="A0AAU9VK70"/>
<reference evidence="9 10" key="1">
    <citation type="submission" date="2022-05" db="EMBL/GenBank/DDBJ databases">
        <authorList>
            <consortium name="Genoscope - CEA"/>
            <person name="William W."/>
        </authorList>
    </citation>
    <scope>NUCLEOTIDE SEQUENCE [LARGE SCALE GENOMIC DNA]</scope>
</reference>
<protein>
    <recommendedName>
        <fullName evidence="11">Fat storage-inducing transmembrane protein</fullName>
    </recommendedName>
</protein>
<evidence type="ECO:0000256" key="2">
    <source>
        <dbReference type="ARBA" id="ARBA00022692"/>
    </source>
</evidence>
<evidence type="ECO:0000256" key="4">
    <source>
        <dbReference type="ARBA" id="ARBA00022824"/>
    </source>
</evidence>
<keyword evidence="2 8" id="KW-0812">Transmembrane</keyword>
<evidence type="ECO:0000256" key="5">
    <source>
        <dbReference type="ARBA" id="ARBA00022989"/>
    </source>
</evidence>
<dbReference type="GO" id="GO:0010945">
    <property type="term" value="F:coenzyme A diphosphatase activity"/>
    <property type="evidence" value="ECO:0007669"/>
    <property type="project" value="InterPro"/>
</dbReference>
<dbReference type="PANTHER" id="PTHR23129">
    <property type="entry name" value="ACYL-COENZYME A DIPHOSPHATASE FITM2"/>
    <property type="match status" value="1"/>
</dbReference>
<comment type="caution">
    <text evidence="9">The sequence shown here is derived from an EMBL/GenBank/DDBJ whole genome shotgun (WGS) entry which is preliminary data.</text>
</comment>
<evidence type="ECO:0000256" key="7">
    <source>
        <dbReference type="ARBA" id="ARBA00023136"/>
    </source>
</evidence>
<evidence type="ECO:0000256" key="6">
    <source>
        <dbReference type="ARBA" id="ARBA00023098"/>
    </source>
</evidence>
<dbReference type="EMBL" id="CALNXJ010000001">
    <property type="protein sequence ID" value="CAH3031936.1"/>
    <property type="molecule type" value="Genomic_DNA"/>
</dbReference>